<evidence type="ECO:0000313" key="4">
    <source>
        <dbReference type="Proteomes" id="UP000838160"/>
    </source>
</evidence>
<protein>
    <recommendedName>
        <fullName evidence="2">Opacity-associated protein A LysM-like domain-containing protein</fullName>
    </recommendedName>
</protein>
<reference evidence="3" key="1">
    <citation type="submission" date="2021-12" db="EMBL/GenBank/DDBJ databases">
        <authorList>
            <person name="Rodrigo-Torres L."/>
            <person name="Arahal R. D."/>
            <person name="Lucena T."/>
        </authorList>
    </citation>
    <scope>NUCLEOTIDE SEQUENCE</scope>
    <source>
        <strain evidence="3">CECT 8226</strain>
    </source>
</reference>
<name>A0ABM8ZF13_9VIBR</name>
<feature type="domain" description="Opacity-associated protein A LysM-like" evidence="2">
    <location>
        <begin position="111"/>
        <end position="195"/>
    </location>
</feature>
<comment type="caution">
    <text evidence="3">The sequence shown here is derived from an EMBL/GenBank/DDBJ whole genome shotgun (WGS) entry which is preliminary data.</text>
</comment>
<evidence type="ECO:0000256" key="1">
    <source>
        <dbReference type="SAM" id="Phobius"/>
    </source>
</evidence>
<keyword evidence="4" id="KW-1185">Reference proteome</keyword>
<dbReference type="RefSeq" id="WP_237483423.1">
    <property type="nucleotide sequence ID" value="NZ_CAKLCM010000001.1"/>
</dbReference>
<dbReference type="InterPro" id="IPR018392">
    <property type="entry name" value="LysM"/>
</dbReference>
<dbReference type="Gene3D" id="3.10.450.350">
    <property type="match status" value="1"/>
</dbReference>
<evidence type="ECO:0000313" key="3">
    <source>
        <dbReference type="EMBL" id="CAH0524522.1"/>
    </source>
</evidence>
<sequence length="195" mass="22289">MNRRNKPQTEPLSQRFSRWCDTARTSLSSNASSTPNQSRSFRTFWHNLPIMHQRILMVVVPLYLLVILLPSEMFSAKQQPSAQERVEVSVSPRSLAETDVEIVTETPAEPQWKEYTVKKGDTLAQVFRVNRISMADLNALAQIEGEDKPLSRIKQGQLIRFKYDVEGKLDILQIEKGTDSVMFFRLSDGGFGRSK</sequence>
<keyword evidence="1" id="KW-0812">Transmembrane</keyword>
<evidence type="ECO:0000259" key="2">
    <source>
        <dbReference type="Pfam" id="PF04225"/>
    </source>
</evidence>
<dbReference type="Proteomes" id="UP000838160">
    <property type="component" value="Unassembled WGS sequence"/>
</dbReference>
<organism evidence="3 4">
    <name type="scientific">Vibrio hippocampi</name>
    <dbReference type="NCBI Taxonomy" id="654686"/>
    <lineage>
        <taxon>Bacteria</taxon>
        <taxon>Pseudomonadati</taxon>
        <taxon>Pseudomonadota</taxon>
        <taxon>Gammaproteobacteria</taxon>
        <taxon>Vibrionales</taxon>
        <taxon>Vibrionaceae</taxon>
        <taxon>Vibrio</taxon>
    </lineage>
</organism>
<dbReference type="EMBL" id="CAKLCM010000001">
    <property type="protein sequence ID" value="CAH0524522.1"/>
    <property type="molecule type" value="Genomic_DNA"/>
</dbReference>
<feature type="transmembrane region" description="Helical" evidence="1">
    <location>
        <begin position="50"/>
        <end position="69"/>
    </location>
</feature>
<proteinExistence type="predicted"/>
<dbReference type="Pfam" id="PF04225">
    <property type="entry name" value="LysM_OapA"/>
    <property type="match status" value="1"/>
</dbReference>
<gene>
    <name evidence="3" type="ORF">VHP8226_00359</name>
</gene>
<keyword evidence="1" id="KW-1133">Transmembrane helix</keyword>
<dbReference type="CDD" id="cd00118">
    <property type="entry name" value="LysM"/>
    <property type="match status" value="1"/>
</dbReference>
<accession>A0ABM8ZF13</accession>
<keyword evidence="1" id="KW-0472">Membrane</keyword>
<dbReference type="InterPro" id="IPR007340">
    <property type="entry name" value="LysM_Opacity-associatedA"/>
</dbReference>